<name>A0ABT2SWG6_9FIRM</name>
<dbReference type="Proteomes" id="UP001208364">
    <property type="component" value="Unassembled WGS sequence"/>
</dbReference>
<keyword evidence="2" id="KW-1185">Reference proteome</keyword>
<evidence type="ECO:0008006" key="3">
    <source>
        <dbReference type="Google" id="ProtNLM"/>
    </source>
</evidence>
<dbReference type="EMBL" id="JAOQJR010000012">
    <property type="protein sequence ID" value="MCU6739181.1"/>
    <property type="molecule type" value="Genomic_DNA"/>
</dbReference>
<organism evidence="1 2">
    <name type="scientific">[Clostridium] ammoniilyticum</name>
    <dbReference type="NCBI Taxonomy" id="2981784"/>
    <lineage>
        <taxon>Bacteria</taxon>
        <taxon>Bacillati</taxon>
        <taxon>Bacillota</taxon>
        <taxon>Erysipelotrichia</taxon>
        <taxon>Erysipelotrichales</taxon>
        <taxon>Coprobacillaceae</taxon>
        <taxon>Faecalibacillus</taxon>
    </lineage>
</organism>
<protein>
    <recommendedName>
        <fullName evidence="3">Apea-like HEPN domain-containing protein</fullName>
    </recommendedName>
</protein>
<dbReference type="RefSeq" id="WP_147580635.1">
    <property type="nucleotide sequence ID" value="NZ_JAOQJR010000012.1"/>
</dbReference>
<evidence type="ECO:0000313" key="1">
    <source>
        <dbReference type="EMBL" id="MCU6739181.1"/>
    </source>
</evidence>
<comment type="caution">
    <text evidence="1">The sequence shown here is derived from an EMBL/GenBank/DDBJ whole genome shotgun (WGS) entry which is preliminary data.</text>
</comment>
<reference evidence="1 2" key="1">
    <citation type="journal article" date="2021" name="ISME Commun">
        <title>Automated analysis of genomic sequences facilitates high-throughput and comprehensive description of bacteria.</title>
        <authorList>
            <person name="Hitch T.C.A."/>
        </authorList>
    </citation>
    <scope>NUCLEOTIDE SEQUENCE [LARGE SCALE GENOMIC DNA]</scope>
    <source>
        <strain evidence="1 2">H4_15</strain>
    </source>
</reference>
<proteinExistence type="predicted"/>
<sequence length="308" mass="37065">MKEITNNSIYHIVDENFLNKFNSNQKIFMENLYYSYYLNYCKNNKINPKNKNTFFTNMRKQKIKLIQSMCPFCGKINLTISTEKIKEIQKYKYCTNCGKKSVYHNSLINLSRFIRIFTQNRIALDFMKKNNEEYDDETLTFDMYHLEIVELTSIIEVSLRDFFYLLVKLNYNLMENKYFLNVLDKYTGNDFMNIQKANNHYKKALNINLKELINDNSFNLLLDICSIRNVVIHNNGFIDENFLNSKSYKKYKNLIVGNMLFLNEEIIKDFYFAVTNLLEILETLFNQYFENNIHSLIVNYYFNQRQSN</sequence>
<evidence type="ECO:0000313" key="2">
    <source>
        <dbReference type="Proteomes" id="UP001208364"/>
    </source>
</evidence>
<gene>
    <name evidence="1" type="ORF">OCV55_10970</name>
</gene>
<accession>A0ABT2SWG6</accession>